<gene>
    <name evidence="1" type="ORF">MNBD_GAMMA10-2179</name>
</gene>
<proteinExistence type="predicted"/>
<dbReference type="AlphaFoldDB" id="A0A3B0X6R3"/>
<dbReference type="PANTHER" id="PTHR35271:SF1">
    <property type="entry name" value="ABC TRANSPORTER, SUBSTRATE-BINDING LIPOPROTEIN"/>
    <property type="match status" value="1"/>
</dbReference>
<dbReference type="Pfam" id="PF04392">
    <property type="entry name" value="ABC_sub_bind"/>
    <property type="match status" value="1"/>
</dbReference>
<protein>
    <recommendedName>
        <fullName evidence="2">ABC transporter substrate-binding protein</fullName>
    </recommendedName>
</protein>
<dbReference type="Gene3D" id="3.40.50.2300">
    <property type="match status" value="2"/>
</dbReference>
<evidence type="ECO:0008006" key="2">
    <source>
        <dbReference type="Google" id="ProtNLM"/>
    </source>
</evidence>
<dbReference type="EMBL" id="UOFJ01000102">
    <property type="protein sequence ID" value="VAW63421.1"/>
    <property type="molecule type" value="Genomic_DNA"/>
</dbReference>
<sequence length="351" mass="39096">MHSISHTLKLIFRCLLTPGCALPAIKLSAILANIRQCRALIYITLLWFSGHAIAAQNAFAKHSVLIAYHTSQEDSQPLLKKLQRNISKAGYEVHLKPLSADTLHRFKPAKHALIIAIGSKVTETLLSENIQAPVFSILMPRYLVTQLRKRYPDKSNWSNLLIDQPIQRPLTLISSITDKHQKAGTLIGSYTMGLKETLEQSASASGQALIIESVNNADQLTAGLKSLSRKVNILLTLPDPVIYNKKTIRGIILLTYRKKLPIIGFSQACVKAGAIAAVYSEPFQISRQTTEIIQRFFKNNEFDQLAYQPNDFSVALNRKVAHSLGINLPEKSLIINAIKRAEKNAMAEENR</sequence>
<dbReference type="PANTHER" id="PTHR35271">
    <property type="entry name" value="ABC TRANSPORTER, SUBSTRATE-BINDING LIPOPROTEIN-RELATED"/>
    <property type="match status" value="1"/>
</dbReference>
<dbReference type="InterPro" id="IPR007487">
    <property type="entry name" value="ABC_transpt-TYRBP-like"/>
</dbReference>
<reference evidence="1" key="1">
    <citation type="submission" date="2018-06" db="EMBL/GenBank/DDBJ databases">
        <authorList>
            <person name="Zhirakovskaya E."/>
        </authorList>
    </citation>
    <scope>NUCLEOTIDE SEQUENCE</scope>
</reference>
<name>A0A3B0X6R3_9ZZZZ</name>
<accession>A0A3B0X6R3</accession>
<evidence type="ECO:0000313" key="1">
    <source>
        <dbReference type="EMBL" id="VAW63421.1"/>
    </source>
</evidence>
<organism evidence="1">
    <name type="scientific">hydrothermal vent metagenome</name>
    <dbReference type="NCBI Taxonomy" id="652676"/>
    <lineage>
        <taxon>unclassified sequences</taxon>
        <taxon>metagenomes</taxon>
        <taxon>ecological metagenomes</taxon>
    </lineage>
</organism>